<dbReference type="OrthoDB" id="1562195at2759"/>
<dbReference type="GeneID" id="28732751"/>
<proteinExistence type="predicted"/>
<name>A0A0N1HMA5_9EURO</name>
<comment type="caution">
    <text evidence="3">The sequence shown here is derived from an EMBL/GenBank/DDBJ whole genome shotgun (WGS) entry which is preliminary data.</text>
</comment>
<dbReference type="PANTHER" id="PTHR12722">
    <property type="entry name" value="XAP-5 PROTEIN-RELATED"/>
    <property type="match status" value="1"/>
</dbReference>
<dbReference type="InterPro" id="IPR007005">
    <property type="entry name" value="XAP5"/>
</dbReference>
<dbReference type="STRING" id="1664694.A0A0N1HMA5"/>
<organism evidence="3 4">
    <name type="scientific">Cyphellophora attinorum</name>
    <dbReference type="NCBI Taxonomy" id="1664694"/>
    <lineage>
        <taxon>Eukaryota</taxon>
        <taxon>Fungi</taxon>
        <taxon>Dikarya</taxon>
        <taxon>Ascomycota</taxon>
        <taxon>Pezizomycotina</taxon>
        <taxon>Eurotiomycetes</taxon>
        <taxon>Chaetothyriomycetidae</taxon>
        <taxon>Chaetothyriales</taxon>
        <taxon>Cyphellophoraceae</taxon>
        <taxon>Cyphellophora</taxon>
    </lineage>
</organism>
<accession>A0A0N1HMA5</accession>
<evidence type="ECO:0000256" key="1">
    <source>
        <dbReference type="SAM" id="MobiDB-lite"/>
    </source>
</evidence>
<dbReference type="InterPro" id="IPR048337">
    <property type="entry name" value="FAM50A/XAP5_C"/>
</dbReference>
<dbReference type="Proteomes" id="UP000038010">
    <property type="component" value="Unassembled WGS sequence"/>
</dbReference>
<feature type="region of interest" description="Disordered" evidence="1">
    <location>
        <begin position="45"/>
        <end position="134"/>
    </location>
</feature>
<dbReference type="GO" id="GO:0006325">
    <property type="term" value="P:chromatin organization"/>
    <property type="evidence" value="ECO:0007669"/>
    <property type="project" value="TreeGrafter"/>
</dbReference>
<reference evidence="3 4" key="1">
    <citation type="submission" date="2015-06" db="EMBL/GenBank/DDBJ databases">
        <title>Draft genome of the ant-associated black yeast Phialophora attae CBS 131958.</title>
        <authorList>
            <person name="Moreno L.F."/>
            <person name="Stielow B.J."/>
            <person name="de Hoog S."/>
            <person name="Vicente V.A."/>
            <person name="Weiss V.A."/>
            <person name="de Vries M."/>
            <person name="Cruz L.M."/>
            <person name="Souza E.M."/>
        </authorList>
    </citation>
    <scope>NUCLEOTIDE SEQUENCE [LARGE SCALE GENOMIC DNA]</scope>
    <source>
        <strain evidence="3 4">CBS 131958</strain>
    </source>
</reference>
<dbReference type="EMBL" id="LFJN01000019">
    <property type="protein sequence ID" value="KPI38356.1"/>
    <property type="molecule type" value="Genomic_DNA"/>
</dbReference>
<evidence type="ECO:0000313" key="3">
    <source>
        <dbReference type="EMBL" id="KPI38356.1"/>
    </source>
</evidence>
<dbReference type="AlphaFoldDB" id="A0A0N1HMA5"/>
<keyword evidence="4" id="KW-1185">Reference proteome</keyword>
<dbReference type="VEuPathDB" id="FungiDB:AB675_11977"/>
<dbReference type="PANTHER" id="PTHR12722:SF0">
    <property type="entry name" value="PROTEIN FAM50A"/>
    <property type="match status" value="1"/>
</dbReference>
<feature type="region of interest" description="Disordered" evidence="1">
    <location>
        <begin position="1"/>
        <end position="20"/>
    </location>
</feature>
<dbReference type="GO" id="GO:0005634">
    <property type="term" value="C:nucleus"/>
    <property type="evidence" value="ECO:0007669"/>
    <property type="project" value="InterPro"/>
</dbReference>
<dbReference type="Pfam" id="PF04921">
    <property type="entry name" value="XAP5"/>
    <property type="match status" value="1"/>
</dbReference>
<feature type="domain" description="FAM50A/XAP5 C-terminal" evidence="2">
    <location>
        <begin position="171"/>
        <end position="343"/>
    </location>
</feature>
<dbReference type="RefSeq" id="XP_017998319.1">
    <property type="nucleotide sequence ID" value="XM_018140870.1"/>
</dbReference>
<evidence type="ECO:0000313" key="4">
    <source>
        <dbReference type="Proteomes" id="UP000038010"/>
    </source>
</evidence>
<sequence>MTSNTTSGANTPRFVSQNATAEDLLKTQTIGLVNLSDFRKRRADVHELNEREAQDSNRSGSQTPAGEDDGRALTPNSDTQPAKKKKKAKKILSYDDEEETTESIPKAQKSRTVSSLTDDEPATSIRKVKPNPNSRVPAVKAVTKAAQLAEAEERERLRRNFLETQEKVKATEIAVPFVFYDGANIPGDIVKVKKGDHIWLLLEKARKVAAEKGVQGSGNAAGGLSSKNRDSSKKEWARIGVDDLMLVKGEIIIPHHYEIYYFIVNQTGDPTRSGKLLFNYTGTAPEAKETPLLRVPGKEKLEGHDDDPSLTKVVDRRWYQKNKHIFPASTWKEFKAGKEFEEEAKQRRDAEGNAFFFA</sequence>
<gene>
    <name evidence="3" type="ORF">AB675_11977</name>
</gene>
<protein>
    <recommendedName>
        <fullName evidence="2">FAM50A/XAP5 C-terminal domain-containing protein</fullName>
    </recommendedName>
</protein>
<feature type="compositionally biased region" description="Basic and acidic residues" evidence="1">
    <location>
        <begin position="45"/>
        <end position="55"/>
    </location>
</feature>
<evidence type="ECO:0000259" key="2">
    <source>
        <dbReference type="Pfam" id="PF04921"/>
    </source>
</evidence>